<feature type="transmembrane region" description="Helical" evidence="6">
    <location>
        <begin position="269"/>
        <end position="289"/>
    </location>
</feature>
<feature type="transmembrane region" description="Helical" evidence="6">
    <location>
        <begin position="12"/>
        <end position="30"/>
    </location>
</feature>
<keyword evidence="2" id="KW-1003">Cell membrane</keyword>
<feature type="transmembrane region" description="Helical" evidence="6">
    <location>
        <begin position="100"/>
        <end position="122"/>
    </location>
</feature>
<comment type="subcellular location">
    <subcellularLocation>
        <location evidence="1">Cell membrane</location>
        <topology evidence="1">Multi-pass membrane protein</topology>
    </subcellularLocation>
</comment>
<accession>A0A0C1H1V8</accession>
<sequence>MNLISRYIIRQMAVMAVYALLAFLALYSFFEIINEVGDLGKGSYNGATMAQYVLMQMPARAYELMPLAVLIGGLVSLSQLAAGSELTVIKASGMSTKKLLLILSQFGLIFAIATAALGEWIAPTLSQKAENIKSAAINGKISTGNTGLWLKEKNSIINVREMLPDHTLLGIKIWVRNDKNELTQATEAESAVLNNDGSWQLKNIRRSTLSEDKVEVSTATEENWPIAVKRNLMDVLLVKPDQMSVGELTTYISHLENNNQNTQIYAIAWWRKLVYPVAAWVMALVAFAFTPQTTRHGNMGLKLFGGICLGLLFHFAGRLFGFTSQLYGVPPFLAGALPTIAFALLAVWLIRRQERR</sequence>
<dbReference type="AlphaFoldDB" id="A0A0C1H1V8"/>
<evidence type="ECO:0000256" key="1">
    <source>
        <dbReference type="ARBA" id="ARBA00004651"/>
    </source>
</evidence>
<organism evidence="7 9">
    <name type="scientific">Morococcus cerebrosus</name>
    <dbReference type="NCBI Taxonomy" id="1056807"/>
    <lineage>
        <taxon>Bacteria</taxon>
        <taxon>Pseudomonadati</taxon>
        <taxon>Pseudomonadota</taxon>
        <taxon>Betaproteobacteria</taxon>
        <taxon>Neisseriales</taxon>
        <taxon>Neisseriaceae</taxon>
        <taxon>Morococcus</taxon>
    </lineage>
</organism>
<keyword evidence="10" id="KW-1185">Reference proteome</keyword>
<evidence type="ECO:0000313" key="9">
    <source>
        <dbReference type="Proteomes" id="UP000031390"/>
    </source>
</evidence>
<evidence type="ECO:0000313" key="7">
    <source>
        <dbReference type="EMBL" id="KIC08107.1"/>
    </source>
</evidence>
<feature type="transmembrane region" description="Helical" evidence="6">
    <location>
        <begin position="64"/>
        <end position="88"/>
    </location>
</feature>
<evidence type="ECO:0000256" key="5">
    <source>
        <dbReference type="ARBA" id="ARBA00023136"/>
    </source>
</evidence>
<dbReference type="GO" id="GO:0055085">
    <property type="term" value="P:transmembrane transport"/>
    <property type="evidence" value="ECO:0007669"/>
    <property type="project" value="InterPro"/>
</dbReference>
<evidence type="ECO:0000256" key="2">
    <source>
        <dbReference type="ARBA" id="ARBA00022475"/>
    </source>
</evidence>
<keyword evidence="4 6" id="KW-1133">Transmembrane helix</keyword>
<name>A0A0C1H1V8_9NEIS</name>
<reference evidence="7 9" key="1">
    <citation type="submission" date="2014-12" db="EMBL/GenBank/DDBJ databases">
        <title>Genome sequence of Morococcus cerebrosus.</title>
        <authorList>
            <person name="Shin S.-K."/>
            <person name="Yi H."/>
        </authorList>
    </citation>
    <scope>NUCLEOTIDE SEQUENCE [LARGE SCALE GENOMIC DNA]</scope>
    <source>
        <strain evidence="7 9">CIP 81.93</strain>
    </source>
</reference>
<evidence type="ECO:0000313" key="10">
    <source>
        <dbReference type="Proteomes" id="UP000829504"/>
    </source>
</evidence>
<evidence type="ECO:0000313" key="8">
    <source>
        <dbReference type="EMBL" id="UNV88086.1"/>
    </source>
</evidence>
<evidence type="ECO:0000256" key="3">
    <source>
        <dbReference type="ARBA" id="ARBA00022692"/>
    </source>
</evidence>
<dbReference type="Proteomes" id="UP000031390">
    <property type="component" value="Unassembled WGS sequence"/>
</dbReference>
<dbReference type="NCBIfam" id="TIGR04408">
    <property type="entry name" value="LptG_lptG"/>
    <property type="match status" value="1"/>
</dbReference>
<keyword evidence="3 6" id="KW-0812">Transmembrane</keyword>
<feature type="transmembrane region" description="Helical" evidence="6">
    <location>
        <begin position="301"/>
        <end position="320"/>
    </location>
</feature>
<dbReference type="EMBL" id="CP094242">
    <property type="protein sequence ID" value="UNV88086.1"/>
    <property type="molecule type" value="Genomic_DNA"/>
</dbReference>
<dbReference type="GO" id="GO:0015920">
    <property type="term" value="P:lipopolysaccharide transport"/>
    <property type="evidence" value="ECO:0007669"/>
    <property type="project" value="TreeGrafter"/>
</dbReference>
<dbReference type="RefSeq" id="WP_039407274.1">
    <property type="nucleotide sequence ID" value="NZ_CP094242.1"/>
</dbReference>
<reference evidence="8 10" key="2">
    <citation type="submission" date="2022-03" db="EMBL/GenBank/DDBJ databases">
        <title>Genome sequencing of Morococcus cerebrosus.</title>
        <authorList>
            <person name="Baek M.-G."/>
            <person name="Yi H."/>
        </authorList>
    </citation>
    <scope>NUCLEOTIDE SEQUENCE [LARGE SCALE GENOMIC DNA]</scope>
    <source>
        <strain evidence="8 10">CIP 81.93</strain>
    </source>
</reference>
<protein>
    <submittedName>
        <fullName evidence="7 8">Permease</fullName>
    </submittedName>
</protein>
<evidence type="ECO:0000256" key="6">
    <source>
        <dbReference type="SAM" id="Phobius"/>
    </source>
</evidence>
<gene>
    <name evidence="8" type="primary">lptG</name>
    <name evidence="7" type="ORF">MCC93_12520</name>
    <name evidence="8" type="ORF">MON37_03890</name>
</gene>
<dbReference type="InterPro" id="IPR005495">
    <property type="entry name" value="LptG/LptF_permease"/>
</dbReference>
<dbReference type="InterPro" id="IPR030923">
    <property type="entry name" value="LptG"/>
</dbReference>
<dbReference type="PANTHER" id="PTHR33529">
    <property type="entry name" value="SLR0882 PROTEIN-RELATED"/>
    <property type="match status" value="1"/>
</dbReference>
<proteinExistence type="predicted"/>
<dbReference type="GO" id="GO:0043190">
    <property type="term" value="C:ATP-binding cassette (ABC) transporter complex"/>
    <property type="evidence" value="ECO:0007669"/>
    <property type="project" value="InterPro"/>
</dbReference>
<dbReference type="Proteomes" id="UP000829504">
    <property type="component" value="Chromosome"/>
</dbReference>
<keyword evidence="5 6" id="KW-0472">Membrane</keyword>
<evidence type="ECO:0000256" key="4">
    <source>
        <dbReference type="ARBA" id="ARBA00022989"/>
    </source>
</evidence>
<dbReference type="PATRIC" id="fig|1056807.3.peg.1206"/>
<dbReference type="EMBL" id="JUFZ01000045">
    <property type="protein sequence ID" value="KIC08107.1"/>
    <property type="molecule type" value="Genomic_DNA"/>
</dbReference>
<dbReference type="PANTHER" id="PTHR33529:SF2">
    <property type="entry name" value="LIPOPOLYSACCHARIDE EXPORT SYSTEM PERMEASE PROTEIN LPTG"/>
    <property type="match status" value="1"/>
</dbReference>
<dbReference type="Pfam" id="PF03739">
    <property type="entry name" value="LptF_LptG"/>
    <property type="match status" value="1"/>
</dbReference>
<feature type="transmembrane region" description="Helical" evidence="6">
    <location>
        <begin position="332"/>
        <end position="350"/>
    </location>
</feature>